<feature type="region of interest" description="Disordered" evidence="3">
    <location>
        <begin position="230"/>
        <end position="261"/>
    </location>
</feature>
<dbReference type="SMART" id="SM00298">
    <property type="entry name" value="CHROMO"/>
    <property type="match status" value="1"/>
</dbReference>
<feature type="compositionally biased region" description="Basic and acidic residues" evidence="3">
    <location>
        <begin position="567"/>
        <end position="576"/>
    </location>
</feature>
<evidence type="ECO:0000256" key="3">
    <source>
        <dbReference type="SAM" id="MobiDB-lite"/>
    </source>
</evidence>
<dbReference type="EMBL" id="JABANN010000239">
    <property type="protein sequence ID" value="KAF4665202.1"/>
    <property type="molecule type" value="Genomic_DNA"/>
</dbReference>
<sequence length="830" mass="88319">MLSPLQKLNLETMQICGRAVPVMAAASLGRLASASPALHAVPRFFSTVDVDDSTERRRKRMMGIRTREEMAESARRYTENTGVDPHLSDDEDDLAGKTFTSEDTDELAELCLRSFTGMTQEAPTTNMPGFVHPMNYTGASDVARQFLSSPPPPSSPSSSTSGSAPGFTPAALAALCARIQMSSRSSAPAAPVKPTTNPVPSPPHLMNATRPRVNAALIDRLRADMRAKAAFRPCPPGANPSTPAPAPPPPERRTPSPPSGWLPTSRIAGVLCAHQGCNNEDLAWNDTVPEEILRAGKARPMYVARSMRGDTNMVTFGLCASHYREIKVALSIFQRSNLPTEYLVSTVRALDQSRGRQEAVRTNAYRAPSPDQPSTSASVVQSSSTEASEMEPETVIENAQAADVEVVCSDDEDDDSDVFEATVVTDDAPNEATSTAVAAEGSPAEPTEAAVMANGPQDEPATASAMVDLSPDGPATAPVVANGSHDEPATDTVVVDVSPRESTTAQVVSDGPLDGSVAVSPKADLSPSELTAAQVVAGGSQNFPAPAPTEAHESRAEPASAAVGESDAAKDARDEASVTTAADPLTGQAIGEEGVEKTGARPAVQVEGASTSDVPDQKSGDSTNSASSGERSELLAQDADSKLERKKNLSQKEQHGKRRLSSKGRPESPAPGKTKRRRRSSATGEMDSGRKVEKLVGKGKPQHKADPNAEPPTRAARLKKLDAVDKIKSVKDEKVVQPSNDSSPLDEEEDESEADEVFAVEKLLQWKLDNRGHRKFLVKWEGYPLSEASWEPESNLNSSVEIDELKAAVLAKPPSIPRRSLHMKKTHRRF</sequence>
<feature type="compositionally biased region" description="Acidic residues" evidence="3">
    <location>
        <begin position="744"/>
        <end position="754"/>
    </location>
</feature>
<feature type="compositionally biased region" description="Basic and acidic residues" evidence="3">
    <location>
        <begin position="639"/>
        <end position="654"/>
    </location>
</feature>
<feature type="compositionally biased region" description="Low complexity" evidence="3">
    <location>
        <begin position="374"/>
        <end position="387"/>
    </location>
</feature>
<comment type="subcellular location">
    <subcellularLocation>
        <location evidence="1">Nucleus</location>
    </subcellularLocation>
</comment>
<dbReference type="InterPro" id="IPR023780">
    <property type="entry name" value="Chromo_domain"/>
</dbReference>
<feature type="region of interest" description="Disordered" evidence="3">
    <location>
        <begin position="76"/>
        <end position="101"/>
    </location>
</feature>
<dbReference type="PROSITE" id="PS00598">
    <property type="entry name" value="CHROMO_1"/>
    <property type="match status" value="1"/>
</dbReference>
<feature type="compositionally biased region" description="Pro residues" evidence="3">
    <location>
        <begin position="233"/>
        <end position="260"/>
    </location>
</feature>
<evidence type="ECO:0000256" key="1">
    <source>
        <dbReference type="ARBA" id="ARBA00004123"/>
    </source>
</evidence>
<feature type="compositionally biased region" description="Basic and acidic residues" evidence="3">
    <location>
        <begin position="687"/>
        <end position="696"/>
    </location>
</feature>
<dbReference type="Gene3D" id="2.40.50.40">
    <property type="match status" value="1"/>
</dbReference>
<name>A0A7J6M0Z5_PEROL</name>
<reference evidence="5 6" key="1">
    <citation type="submission" date="2020-04" db="EMBL/GenBank/DDBJ databases">
        <title>Perkinsus olseni comparative genomics.</title>
        <authorList>
            <person name="Bogema D.R."/>
        </authorList>
    </citation>
    <scope>NUCLEOTIDE SEQUENCE [LARGE SCALE GENOMIC DNA]</scope>
    <source>
        <strain evidence="5">ATCC PRA-31</strain>
    </source>
</reference>
<evidence type="ECO:0000256" key="2">
    <source>
        <dbReference type="ARBA" id="ARBA00023242"/>
    </source>
</evidence>
<keyword evidence="2" id="KW-0539">Nucleus</keyword>
<accession>A0A7J6M0Z5</accession>
<dbReference type="PROSITE" id="PS50013">
    <property type="entry name" value="CHROMO_2"/>
    <property type="match status" value="1"/>
</dbReference>
<dbReference type="InterPro" id="IPR000953">
    <property type="entry name" value="Chromo/chromo_shadow_dom"/>
</dbReference>
<dbReference type="Proteomes" id="UP000572268">
    <property type="component" value="Unassembled WGS sequence"/>
</dbReference>
<dbReference type="InterPro" id="IPR023779">
    <property type="entry name" value="Chromodomain_CS"/>
</dbReference>
<feature type="domain" description="Chromo" evidence="4">
    <location>
        <begin position="758"/>
        <end position="805"/>
    </location>
</feature>
<comment type="caution">
    <text evidence="5">The sequence shown here is derived from an EMBL/GenBank/DDBJ whole genome shotgun (WGS) entry which is preliminary data.</text>
</comment>
<organism evidence="5 6">
    <name type="scientific">Perkinsus olseni</name>
    <name type="common">Perkinsus atlanticus</name>
    <dbReference type="NCBI Taxonomy" id="32597"/>
    <lineage>
        <taxon>Eukaryota</taxon>
        <taxon>Sar</taxon>
        <taxon>Alveolata</taxon>
        <taxon>Perkinsozoa</taxon>
        <taxon>Perkinsea</taxon>
        <taxon>Perkinsida</taxon>
        <taxon>Perkinsidae</taxon>
        <taxon>Perkinsus</taxon>
    </lineage>
</organism>
<dbReference type="GO" id="GO:0005634">
    <property type="term" value="C:nucleus"/>
    <property type="evidence" value="ECO:0007669"/>
    <property type="project" value="UniProtKB-SubCell"/>
</dbReference>
<gene>
    <name evidence="5" type="ORF">FOL46_003792</name>
</gene>
<dbReference type="AlphaFoldDB" id="A0A7J6M0Z5"/>
<feature type="compositionally biased region" description="Basic and acidic residues" evidence="3">
    <location>
        <begin position="719"/>
        <end position="735"/>
    </location>
</feature>
<evidence type="ECO:0000313" key="6">
    <source>
        <dbReference type="Proteomes" id="UP000572268"/>
    </source>
</evidence>
<proteinExistence type="predicted"/>
<feature type="region of interest" description="Disordered" evidence="3">
    <location>
        <begin position="184"/>
        <end position="207"/>
    </location>
</feature>
<feature type="region of interest" description="Disordered" evidence="3">
    <location>
        <begin position="426"/>
        <end position="754"/>
    </location>
</feature>
<dbReference type="InterPro" id="IPR016197">
    <property type="entry name" value="Chromo-like_dom_sf"/>
</dbReference>
<feature type="region of interest" description="Disordered" evidence="3">
    <location>
        <begin position="350"/>
        <end position="393"/>
    </location>
</feature>
<protein>
    <recommendedName>
        <fullName evidence="4">Chromo domain-containing protein</fullName>
    </recommendedName>
</protein>
<dbReference type="Pfam" id="PF00385">
    <property type="entry name" value="Chromo"/>
    <property type="match status" value="1"/>
</dbReference>
<feature type="compositionally biased region" description="Low complexity" evidence="3">
    <location>
        <begin position="156"/>
        <end position="166"/>
    </location>
</feature>
<dbReference type="SUPFAM" id="SSF54160">
    <property type="entry name" value="Chromo domain-like"/>
    <property type="match status" value="1"/>
</dbReference>
<dbReference type="PANTHER" id="PTHR22812">
    <property type="entry name" value="CHROMOBOX PROTEIN"/>
    <property type="match status" value="1"/>
</dbReference>
<dbReference type="InterPro" id="IPR051219">
    <property type="entry name" value="Heterochromatin_chromo-domain"/>
</dbReference>
<evidence type="ECO:0000259" key="4">
    <source>
        <dbReference type="PROSITE" id="PS50013"/>
    </source>
</evidence>
<feature type="compositionally biased region" description="Polar residues" evidence="3">
    <location>
        <begin position="608"/>
        <end position="629"/>
    </location>
</feature>
<evidence type="ECO:0000313" key="5">
    <source>
        <dbReference type="EMBL" id="KAF4665202.1"/>
    </source>
</evidence>
<feature type="region of interest" description="Disordered" evidence="3">
    <location>
        <begin position="144"/>
        <end position="166"/>
    </location>
</feature>